<dbReference type="AlphaFoldDB" id="A0A4R4D8A7"/>
<dbReference type="RefSeq" id="WP_132293778.1">
    <property type="nucleotide sequence ID" value="NZ_SKBM01000023.1"/>
</dbReference>
<keyword evidence="1" id="KW-1133">Transmembrane helix</keyword>
<evidence type="ECO:0000313" key="2">
    <source>
        <dbReference type="EMBL" id="TCZ56308.1"/>
    </source>
</evidence>
<organism evidence="2 3">
    <name type="scientific">Roseicella aquatilis</name>
    <dbReference type="NCBI Taxonomy" id="2527868"/>
    <lineage>
        <taxon>Bacteria</taxon>
        <taxon>Pseudomonadati</taxon>
        <taxon>Pseudomonadota</taxon>
        <taxon>Alphaproteobacteria</taxon>
        <taxon>Acetobacterales</taxon>
        <taxon>Roseomonadaceae</taxon>
        <taxon>Roseicella</taxon>
    </lineage>
</organism>
<evidence type="ECO:0000313" key="3">
    <source>
        <dbReference type="Proteomes" id="UP000295023"/>
    </source>
</evidence>
<sequence>MAREQGTSATRGSGLEPGTLRRGGLAALLLACVVAGIAWFAFDRRQDSPIEAYLRQGPAAGAAALQADLLAASPPGTPPAPAVQRLEGLGFACIRLEEAWRCTRAEPGEGRRIRRAEAVIALDREVTRSVAVRFAEEAR</sequence>
<proteinExistence type="predicted"/>
<feature type="transmembrane region" description="Helical" evidence="1">
    <location>
        <begin position="23"/>
        <end position="42"/>
    </location>
</feature>
<keyword evidence="1" id="KW-0812">Transmembrane</keyword>
<keyword evidence="3" id="KW-1185">Reference proteome</keyword>
<protein>
    <submittedName>
        <fullName evidence="2">Uncharacterized protein</fullName>
    </submittedName>
</protein>
<comment type="caution">
    <text evidence="2">The sequence shown here is derived from an EMBL/GenBank/DDBJ whole genome shotgun (WGS) entry which is preliminary data.</text>
</comment>
<accession>A0A4R4D8A7</accession>
<dbReference type="Proteomes" id="UP000295023">
    <property type="component" value="Unassembled WGS sequence"/>
</dbReference>
<dbReference type="EMBL" id="SKBM01000023">
    <property type="protein sequence ID" value="TCZ56308.1"/>
    <property type="molecule type" value="Genomic_DNA"/>
</dbReference>
<dbReference type="OrthoDB" id="9943219at2"/>
<reference evidence="2 3" key="1">
    <citation type="submission" date="2019-03" db="EMBL/GenBank/DDBJ databases">
        <title>Paracraurococcus aquatilis NE82 genome sequence.</title>
        <authorList>
            <person name="Zhao Y."/>
            <person name="Du Z."/>
        </authorList>
    </citation>
    <scope>NUCLEOTIDE SEQUENCE [LARGE SCALE GENOMIC DNA]</scope>
    <source>
        <strain evidence="2 3">NE82</strain>
    </source>
</reference>
<keyword evidence="1" id="KW-0472">Membrane</keyword>
<evidence type="ECO:0000256" key="1">
    <source>
        <dbReference type="SAM" id="Phobius"/>
    </source>
</evidence>
<name>A0A4R4D8A7_9PROT</name>
<gene>
    <name evidence="2" type="ORF">EXY23_20215</name>
</gene>